<evidence type="ECO:0000313" key="2">
    <source>
        <dbReference type="Proteomes" id="UP000826271"/>
    </source>
</evidence>
<dbReference type="Proteomes" id="UP000826271">
    <property type="component" value="Unassembled WGS sequence"/>
</dbReference>
<keyword evidence="2" id="KW-1185">Reference proteome</keyword>
<comment type="caution">
    <text evidence="1">The sequence shown here is derived from an EMBL/GenBank/DDBJ whole genome shotgun (WGS) entry which is preliminary data.</text>
</comment>
<accession>A0AAV6WQU5</accession>
<evidence type="ECO:0000313" key="1">
    <source>
        <dbReference type="EMBL" id="KAG8373049.1"/>
    </source>
</evidence>
<reference evidence="1" key="1">
    <citation type="submission" date="2019-10" db="EMBL/GenBank/DDBJ databases">
        <authorList>
            <person name="Zhang R."/>
            <person name="Pan Y."/>
            <person name="Wang J."/>
            <person name="Ma R."/>
            <person name="Yu S."/>
        </authorList>
    </citation>
    <scope>NUCLEOTIDE SEQUENCE</scope>
    <source>
        <strain evidence="1">LA-IB0</strain>
        <tissue evidence="1">Leaf</tissue>
    </source>
</reference>
<sequence length="207" mass="23434">MHHLPPGPLGYPILGCLPQVLNNKPTFRWIDQLMKEFNTEIACIRLVSTHVITVSSLELVREIFKKQESIFASQPICMSGKLVSNGYLKAVLSPGGDQWKKMRRTLRPSRNKEEPDLARNWVQRELGRVCWSGPLKSDVEEPSSASQQRRTVFGLGRCSEADWTLVAEKNPQTNGLGMWNLDQLDVPNNFVGYDFAESFGCRKDAEN</sequence>
<dbReference type="InterPro" id="IPR001128">
    <property type="entry name" value="Cyt_P450"/>
</dbReference>
<organism evidence="1 2">
    <name type="scientific">Buddleja alternifolia</name>
    <dbReference type="NCBI Taxonomy" id="168488"/>
    <lineage>
        <taxon>Eukaryota</taxon>
        <taxon>Viridiplantae</taxon>
        <taxon>Streptophyta</taxon>
        <taxon>Embryophyta</taxon>
        <taxon>Tracheophyta</taxon>
        <taxon>Spermatophyta</taxon>
        <taxon>Magnoliopsida</taxon>
        <taxon>eudicotyledons</taxon>
        <taxon>Gunneridae</taxon>
        <taxon>Pentapetalae</taxon>
        <taxon>asterids</taxon>
        <taxon>lamiids</taxon>
        <taxon>Lamiales</taxon>
        <taxon>Scrophulariaceae</taxon>
        <taxon>Buddlejeae</taxon>
        <taxon>Buddleja</taxon>
    </lineage>
</organism>
<evidence type="ECO:0008006" key="3">
    <source>
        <dbReference type="Google" id="ProtNLM"/>
    </source>
</evidence>
<dbReference type="EMBL" id="WHWC01000012">
    <property type="protein sequence ID" value="KAG8373049.1"/>
    <property type="molecule type" value="Genomic_DNA"/>
</dbReference>
<dbReference type="AlphaFoldDB" id="A0AAV6WQU5"/>
<protein>
    <recommendedName>
        <fullName evidence="3">Cytochrome P450</fullName>
    </recommendedName>
</protein>
<dbReference type="GO" id="GO:0016705">
    <property type="term" value="F:oxidoreductase activity, acting on paired donors, with incorporation or reduction of molecular oxygen"/>
    <property type="evidence" value="ECO:0007669"/>
    <property type="project" value="InterPro"/>
</dbReference>
<name>A0AAV6WQU5_9LAMI</name>
<proteinExistence type="predicted"/>
<dbReference type="PANTHER" id="PTHR24299">
    <property type="entry name" value="CYTOCHROME P450 FAMILY 1"/>
    <property type="match status" value="1"/>
</dbReference>
<gene>
    <name evidence="1" type="ORF">BUALT_Bualt12G0130400</name>
</gene>
<dbReference type="InterPro" id="IPR036396">
    <property type="entry name" value="Cyt_P450_sf"/>
</dbReference>
<dbReference type="GO" id="GO:0020037">
    <property type="term" value="F:heme binding"/>
    <property type="evidence" value="ECO:0007669"/>
    <property type="project" value="InterPro"/>
</dbReference>
<dbReference type="Gene3D" id="1.10.630.10">
    <property type="entry name" value="Cytochrome P450"/>
    <property type="match status" value="1"/>
</dbReference>
<dbReference type="PANTHER" id="PTHR24299:SF52">
    <property type="entry name" value="CYTOCHROME P450"/>
    <property type="match status" value="1"/>
</dbReference>
<dbReference type="Pfam" id="PF00067">
    <property type="entry name" value="p450"/>
    <property type="match status" value="1"/>
</dbReference>
<dbReference type="GO" id="GO:0005506">
    <property type="term" value="F:iron ion binding"/>
    <property type="evidence" value="ECO:0007669"/>
    <property type="project" value="InterPro"/>
</dbReference>
<dbReference type="SUPFAM" id="SSF48264">
    <property type="entry name" value="Cytochrome P450"/>
    <property type="match status" value="1"/>
</dbReference>
<dbReference type="GO" id="GO:0004497">
    <property type="term" value="F:monooxygenase activity"/>
    <property type="evidence" value="ECO:0007669"/>
    <property type="project" value="InterPro"/>
</dbReference>